<organism evidence="3 4">
    <name type="scientific">Paraeggerthella hongkongensis</name>
    <dbReference type="NCBI Taxonomy" id="230658"/>
    <lineage>
        <taxon>Bacteria</taxon>
        <taxon>Bacillati</taxon>
        <taxon>Actinomycetota</taxon>
        <taxon>Coriobacteriia</taxon>
        <taxon>Eggerthellales</taxon>
        <taxon>Eggerthellaceae</taxon>
        <taxon>Paraeggerthella</taxon>
    </lineage>
</organism>
<sequence length="350" mass="37544">MNEPERPEGDQQNDQPAPPYGQQPYSSTNQPPQPPAYDGPQPQQPQSPYAGAPSPHYAAAGQSPQPQPPYPVQPPYPAYPAAAQPSQKKKVWPWVLCGCLLAFVLGVGGCVGCVACGALYFDRSYNDSFDPRYDGPGYGYNHSYENGNPDDYGASRYEGLALEDIKKAVGDLPSTVEDGRCTAGVYQIGPGKDIEPGLYFLEGSSDAEGTYYVFDRDDDTGTYSLELAVSYFGNYFAQLEAGDAIAFLPGKDELRMYPSKEASFAPEAPYENGLYRVGVDIPAGTYAVTVSTEASANASQDSAAFVMKDLNFDSDSITQTKYVIAGGSQTVTVTDGDYLELYAAVATPAE</sequence>
<keyword evidence="2" id="KW-0812">Transmembrane</keyword>
<accession>A0A3N0B749</accession>
<feature type="region of interest" description="Disordered" evidence="1">
    <location>
        <begin position="1"/>
        <end position="73"/>
    </location>
</feature>
<dbReference type="OrthoDB" id="166978at2"/>
<protein>
    <submittedName>
        <fullName evidence="3">Uncharacterized protein</fullName>
    </submittedName>
</protein>
<feature type="compositionally biased region" description="Pro residues" evidence="1">
    <location>
        <begin position="31"/>
        <end position="45"/>
    </location>
</feature>
<keyword evidence="4" id="KW-1185">Reference proteome</keyword>
<dbReference type="RefSeq" id="WP_123192516.1">
    <property type="nucleotide sequence ID" value="NZ_QICD01000017.1"/>
</dbReference>
<dbReference type="AlphaFoldDB" id="A0A3N0B749"/>
<name>A0A3N0B749_9ACTN</name>
<reference evidence="4" key="1">
    <citation type="submission" date="2018-05" db="EMBL/GenBank/DDBJ databases">
        <title>Genome Sequencing of selected type strains of the family Eggerthellaceae.</title>
        <authorList>
            <person name="Danylec N."/>
            <person name="Stoll D.A."/>
            <person name="Doetsch A."/>
            <person name="Huch M."/>
        </authorList>
    </citation>
    <scope>NUCLEOTIDE SEQUENCE [LARGE SCALE GENOMIC DNA]</scope>
    <source>
        <strain evidence="4">DSM 16106</strain>
    </source>
</reference>
<keyword evidence="2" id="KW-1133">Transmembrane helix</keyword>
<dbReference type="EMBL" id="QICD01000017">
    <property type="protein sequence ID" value="RNL42559.1"/>
    <property type="molecule type" value="Genomic_DNA"/>
</dbReference>
<keyword evidence="2" id="KW-0472">Membrane</keyword>
<evidence type="ECO:0000256" key="2">
    <source>
        <dbReference type="SAM" id="Phobius"/>
    </source>
</evidence>
<dbReference type="Proteomes" id="UP000278632">
    <property type="component" value="Unassembled WGS sequence"/>
</dbReference>
<comment type="caution">
    <text evidence="3">The sequence shown here is derived from an EMBL/GenBank/DDBJ whole genome shotgun (WGS) entry which is preliminary data.</text>
</comment>
<evidence type="ECO:0000256" key="1">
    <source>
        <dbReference type="SAM" id="MobiDB-lite"/>
    </source>
</evidence>
<gene>
    <name evidence="3" type="ORF">DMP08_08650</name>
</gene>
<proteinExistence type="predicted"/>
<evidence type="ECO:0000313" key="4">
    <source>
        <dbReference type="Proteomes" id="UP000278632"/>
    </source>
</evidence>
<feature type="transmembrane region" description="Helical" evidence="2">
    <location>
        <begin position="94"/>
        <end position="121"/>
    </location>
</feature>
<evidence type="ECO:0000313" key="3">
    <source>
        <dbReference type="EMBL" id="RNL42559.1"/>
    </source>
</evidence>